<feature type="transmembrane region" description="Helical" evidence="6">
    <location>
        <begin position="152"/>
        <end position="173"/>
    </location>
</feature>
<dbReference type="PANTHER" id="PTHR30618">
    <property type="entry name" value="NCS1 FAMILY PURINE/PYRIMIDINE TRANSPORTER"/>
    <property type="match status" value="1"/>
</dbReference>
<comment type="caution">
    <text evidence="7">The sequence shown here is derived from an EMBL/GenBank/DDBJ whole genome shotgun (WGS) entry which is preliminary data.</text>
</comment>
<comment type="subcellular location">
    <subcellularLocation>
        <location evidence="1">Membrane</location>
        <topology evidence="1">Multi-pass membrane protein</topology>
    </subcellularLocation>
</comment>
<protein>
    <submittedName>
        <fullName evidence="7">Permease for cytosine/purines, uracil, thiamine, allantoin-domain-containing protein</fullName>
    </submittedName>
</protein>
<evidence type="ECO:0000313" key="8">
    <source>
        <dbReference type="Proteomes" id="UP000193218"/>
    </source>
</evidence>
<evidence type="ECO:0000256" key="2">
    <source>
        <dbReference type="ARBA" id="ARBA00008974"/>
    </source>
</evidence>
<dbReference type="RefSeq" id="XP_021870744.1">
    <property type="nucleotide sequence ID" value="XM_022012846.1"/>
</dbReference>
<evidence type="ECO:0000256" key="4">
    <source>
        <dbReference type="ARBA" id="ARBA00022989"/>
    </source>
</evidence>
<keyword evidence="8" id="KW-1185">Reference proteome</keyword>
<feature type="transmembrane region" description="Helical" evidence="6">
    <location>
        <begin position="277"/>
        <end position="295"/>
    </location>
</feature>
<feature type="transmembrane region" description="Helical" evidence="6">
    <location>
        <begin position="179"/>
        <end position="201"/>
    </location>
</feature>
<dbReference type="EMBL" id="NBSH01000007">
    <property type="protein sequence ID" value="ORX36675.1"/>
    <property type="molecule type" value="Genomic_DNA"/>
</dbReference>
<dbReference type="GO" id="GO:0015205">
    <property type="term" value="F:nucleobase transmembrane transporter activity"/>
    <property type="evidence" value="ECO:0007669"/>
    <property type="project" value="TreeGrafter"/>
</dbReference>
<dbReference type="Gene3D" id="1.10.4160.10">
    <property type="entry name" value="Hydantoin permease"/>
    <property type="match status" value="1"/>
</dbReference>
<feature type="transmembrane region" description="Helical" evidence="6">
    <location>
        <begin position="582"/>
        <end position="604"/>
    </location>
</feature>
<dbReference type="InterPro" id="IPR001248">
    <property type="entry name" value="Pur-cyt_permease"/>
</dbReference>
<keyword evidence="4 6" id="KW-1133">Transmembrane helix</keyword>
<keyword evidence="5 6" id="KW-0472">Membrane</keyword>
<feature type="transmembrane region" description="Helical" evidence="6">
    <location>
        <begin position="302"/>
        <end position="322"/>
    </location>
</feature>
<evidence type="ECO:0000256" key="6">
    <source>
        <dbReference type="SAM" id="Phobius"/>
    </source>
</evidence>
<proteinExistence type="inferred from homology"/>
<evidence type="ECO:0000256" key="3">
    <source>
        <dbReference type="ARBA" id="ARBA00022692"/>
    </source>
</evidence>
<feature type="transmembrane region" description="Helical" evidence="6">
    <location>
        <begin position="431"/>
        <end position="454"/>
    </location>
</feature>
<feature type="transmembrane region" description="Helical" evidence="6">
    <location>
        <begin position="373"/>
        <end position="397"/>
    </location>
</feature>
<keyword evidence="3 6" id="KW-0812">Transmembrane</keyword>
<gene>
    <name evidence="7" type="ORF">BD324DRAFT_459949</name>
</gene>
<dbReference type="AlphaFoldDB" id="A0A1Y1UHW3"/>
<dbReference type="PANTHER" id="PTHR30618:SF15">
    <property type="entry name" value="NICOTINAMIDE RIBOSIDE TRANSPORTER 1-RELATED"/>
    <property type="match status" value="1"/>
</dbReference>
<feature type="transmembrane region" description="Helical" evidence="6">
    <location>
        <begin position="342"/>
        <end position="361"/>
    </location>
</feature>
<dbReference type="OrthoDB" id="2018619at2759"/>
<dbReference type="InParanoid" id="A0A1Y1UHW3"/>
<reference evidence="7 8" key="1">
    <citation type="submission" date="2017-03" db="EMBL/GenBank/DDBJ databases">
        <title>Widespread Adenine N6-methylation of Active Genes in Fungi.</title>
        <authorList>
            <consortium name="DOE Joint Genome Institute"/>
            <person name="Mondo S.J."/>
            <person name="Dannebaum R.O."/>
            <person name="Kuo R.C."/>
            <person name="Louie K.B."/>
            <person name="Bewick A.J."/>
            <person name="Labutti K."/>
            <person name="Haridas S."/>
            <person name="Kuo A."/>
            <person name="Salamov A."/>
            <person name="Ahrendt S.R."/>
            <person name="Lau R."/>
            <person name="Bowen B.P."/>
            <person name="Lipzen A."/>
            <person name="Sullivan W."/>
            <person name="Andreopoulos W.B."/>
            <person name="Clum A."/>
            <person name="Lindquist E."/>
            <person name="Daum C."/>
            <person name="Northen T.R."/>
            <person name="Ramamoorthy G."/>
            <person name="Schmitz R.J."/>
            <person name="Gryganskyi A."/>
            <person name="Culley D."/>
            <person name="Magnuson J."/>
            <person name="James T.Y."/>
            <person name="O'Malley M.A."/>
            <person name="Stajich J.E."/>
            <person name="Spatafora J.W."/>
            <person name="Visel A."/>
            <person name="Grigoriev I.V."/>
        </authorList>
    </citation>
    <scope>NUCLEOTIDE SEQUENCE [LARGE SCALE GENOMIC DNA]</scope>
    <source>
        <strain evidence="7 8">NRRL Y-17943</strain>
    </source>
</reference>
<dbReference type="GO" id="GO:0005886">
    <property type="term" value="C:plasma membrane"/>
    <property type="evidence" value="ECO:0007669"/>
    <property type="project" value="TreeGrafter"/>
</dbReference>
<evidence type="ECO:0000313" key="7">
    <source>
        <dbReference type="EMBL" id="ORX36675.1"/>
    </source>
</evidence>
<dbReference type="InterPro" id="IPR045225">
    <property type="entry name" value="Uracil/uridine/allantoin_perm"/>
</dbReference>
<organism evidence="7 8">
    <name type="scientific">Kockovaella imperatae</name>
    <dbReference type="NCBI Taxonomy" id="4999"/>
    <lineage>
        <taxon>Eukaryota</taxon>
        <taxon>Fungi</taxon>
        <taxon>Dikarya</taxon>
        <taxon>Basidiomycota</taxon>
        <taxon>Agaricomycotina</taxon>
        <taxon>Tremellomycetes</taxon>
        <taxon>Tremellales</taxon>
        <taxon>Cuniculitremaceae</taxon>
        <taxon>Kockovaella</taxon>
    </lineage>
</organism>
<evidence type="ECO:0000256" key="1">
    <source>
        <dbReference type="ARBA" id="ARBA00004141"/>
    </source>
</evidence>
<dbReference type="Pfam" id="PF02133">
    <property type="entry name" value="Transp_cyt_pur"/>
    <property type="match status" value="1"/>
</dbReference>
<accession>A0A1Y1UHW3</accession>
<comment type="similarity">
    <text evidence="2">Belongs to the purine-cytosine permease (2.A.39) family.</text>
</comment>
<name>A0A1Y1UHW3_9TREE</name>
<feature type="transmembrane region" description="Helical" evidence="6">
    <location>
        <begin position="222"/>
        <end position="243"/>
    </location>
</feature>
<evidence type="ECO:0000256" key="5">
    <source>
        <dbReference type="ARBA" id="ARBA00023136"/>
    </source>
</evidence>
<dbReference type="GeneID" id="33554654"/>
<sequence length="655" mass="72118">MQEVELAHPFRVGHGAPPLIPYRRVGNLGSLSLRSLALGQVRLQLLLFPRSDSSGSLSWHPRQTQEILGRLRYLVISPRFEIHSTVSLLAINFHNPVPFVVSNMAIQWRSIAKRLECPTDEDGDYENDKWTNRDLIPIPPDRRTYTIASFAIYWFVSGACISAYSTGSSLLAYGLTAQQSMACVVIGAIITGLLSCVCGIAGEVHHIGYTVLARSHWGMKGAYFPICVRVFTTIWWFGIQAYWGAQAVNLMIGAMSPSWKHQPSKFPATANNTHQEFLGLVLWYLMYIPLVMIPPERLQRPFVISSAAFACTLIGLLAWSVSNAGGGGPLFHTQNTADSTPFSMMLGITSILSSWGGGTIGQSDWVRYSKRRYYPLLSQMVAAPTMITCCALAGVVVTSASSKVLGKIIWSPILLLSEIQDYYESSPAVRAAVFFAGLGCAMAQLSINVVLNSVSCGMDMAGLAPRYLNIRRGAYILAALGLASNPWQILASASVFLKVVSGLGTTTAPNTGILLCDYLLVRKRRLRIEHLYLGTPESVYWYQKGFHWRAFATFFLTIWLFLPGFLMSLISPNIANNWTRIFNITFLVGVAMSFVIYAGLCAVFPPSNRFEGQNFLDDEIFTKSVRGAAAKSAMKEEYTPSITESEKAATPATLL</sequence>
<feature type="transmembrane region" description="Helical" evidence="6">
    <location>
        <begin position="550"/>
        <end position="570"/>
    </location>
</feature>
<dbReference type="Proteomes" id="UP000193218">
    <property type="component" value="Unassembled WGS sequence"/>
</dbReference>
<feature type="transmembrane region" description="Helical" evidence="6">
    <location>
        <begin position="475"/>
        <end position="497"/>
    </location>
</feature>